<keyword evidence="13" id="KW-1185">Reference proteome</keyword>
<dbReference type="Pfam" id="PF12906">
    <property type="entry name" value="RINGv"/>
    <property type="match status" value="1"/>
</dbReference>
<organism evidence="12 13">
    <name type="scientific">Wuchereria bancrofti</name>
    <dbReference type="NCBI Taxonomy" id="6293"/>
    <lineage>
        <taxon>Eukaryota</taxon>
        <taxon>Metazoa</taxon>
        <taxon>Ecdysozoa</taxon>
        <taxon>Nematoda</taxon>
        <taxon>Chromadorea</taxon>
        <taxon>Rhabditida</taxon>
        <taxon>Spirurina</taxon>
        <taxon>Spiruromorpha</taxon>
        <taxon>Filarioidea</taxon>
        <taxon>Onchocercidae</taxon>
        <taxon>Wuchereria</taxon>
    </lineage>
</organism>
<evidence type="ECO:0000256" key="1">
    <source>
        <dbReference type="ARBA" id="ARBA00004141"/>
    </source>
</evidence>
<sequence length="345" mass="39435">MGSSNISVSFVICRICRSGKQSIAYDNSTANEPLISPCFYRGTIGLCHRSCLERWLASSNRSACEICHFTYQTVRRYRTFCEFMGNTDSYLQRRNLITDIACFVFFTPIVICCIILCLSLAAQTKGFGLRNNFAGQINEEEWSTTQIQIDIRLILLTHLLLLIYYSTLLVGLLILSVSLSMIYFIWLIIVIIFHIKTYLDWRVLNKEVLVVDQESTCNSWKTINRVRRRRERPRMYAMRLLLCFDLHSILRNLCRKNVSVPSASNANSDNSNSAISVVSSNALNMNYDDFVHHLHPEDGEIPVIGLCQHTMASTPVPNDKAFAPPQIFEYPSVNSHFARFNNTVA</sequence>
<dbReference type="GO" id="GO:0016567">
    <property type="term" value="P:protein ubiquitination"/>
    <property type="evidence" value="ECO:0007669"/>
    <property type="project" value="TreeGrafter"/>
</dbReference>
<evidence type="ECO:0000256" key="2">
    <source>
        <dbReference type="ARBA" id="ARBA00022679"/>
    </source>
</evidence>
<reference evidence="12 13" key="1">
    <citation type="submission" date="2018-11" db="EMBL/GenBank/DDBJ databases">
        <authorList>
            <consortium name="Pathogen Informatics"/>
        </authorList>
    </citation>
    <scope>NUCLEOTIDE SEQUENCE [LARGE SCALE GENOMIC DNA]</scope>
</reference>
<comment type="subcellular location">
    <subcellularLocation>
        <location evidence="1">Membrane</location>
        <topology evidence="1">Multi-pass membrane protein</topology>
    </subcellularLocation>
</comment>
<dbReference type="SMART" id="SM00744">
    <property type="entry name" value="RINGv"/>
    <property type="match status" value="1"/>
</dbReference>
<keyword evidence="6" id="KW-0833">Ubl conjugation pathway</keyword>
<dbReference type="GO" id="GO:0016020">
    <property type="term" value="C:membrane"/>
    <property type="evidence" value="ECO:0007669"/>
    <property type="project" value="UniProtKB-SubCell"/>
</dbReference>
<dbReference type="GO" id="GO:0004842">
    <property type="term" value="F:ubiquitin-protein transferase activity"/>
    <property type="evidence" value="ECO:0007669"/>
    <property type="project" value="TreeGrafter"/>
</dbReference>
<gene>
    <name evidence="12" type="ORF">WBA_LOCUS10246</name>
</gene>
<dbReference type="InParanoid" id="A0A3P7GBV6"/>
<feature type="transmembrane region" description="Helical" evidence="10">
    <location>
        <begin position="96"/>
        <end position="121"/>
    </location>
</feature>
<dbReference type="EMBL" id="UYWW01012156">
    <property type="protein sequence ID" value="VDM18995.1"/>
    <property type="molecule type" value="Genomic_DNA"/>
</dbReference>
<proteinExistence type="predicted"/>
<keyword evidence="2" id="KW-0808">Transferase</keyword>
<evidence type="ECO:0000256" key="6">
    <source>
        <dbReference type="ARBA" id="ARBA00022786"/>
    </source>
</evidence>
<keyword evidence="7" id="KW-0862">Zinc</keyword>
<feature type="domain" description="RING-CH-type" evidence="11">
    <location>
        <begin position="5"/>
        <end position="74"/>
    </location>
</feature>
<name>A0A3P7GBV6_WUCBA</name>
<dbReference type="InterPro" id="IPR011016">
    <property type="entry name" value="Znf_RING-CH"/>
</dbReference>
<dbReference type="PANTHER" id="PTHR46065">
    <property type="entry name" value="E3 UBIQUITIN-PROTEIN LIGASE MARCH 2/3 FAMILY MEMBER"/>
    <property type="match status" value="1"/>
</dbReference>
<evidence type="ECO:0000256" key="8">
    <source>
        <dbReference type="ARBA" id="ARBA00022989"/>
    </source>
</evidence>
<dbReference type="PANTHER" id="PTHR46065:SF3">
    <property type="entry name" value="FI20425P1"/>
    <property type="match status" value="1"/>
</dbReference>
<dbReference type="SUPFAM" id="SSF57850">
    <property type="entry name" value="RING/U-box"/>
    <property type="match status" value="1"/>
</dbReference>
<evidence type="ECO:0000256" key="3">
    <source>
        <dbReference type="ARBA" id="ARBA00022692"/>
    </source>
</evidence>
<evidence type="ECO:0000256" key="5">
    <source>
        <dbReference type="ARBA" id="ARBA00022771"/>
    </source>
</evidence>
<keyword evidence="3 10" id="KW-0812">Transmembrane</keyword>
<evidence type="ECO:0000256" key="7">
    <source>
        <dbReference type="ARBA" id="ARBA00022833"/>
    </source>
</evidence>
<dbReference type="PROSITE" id="PS51292">
    <property type="entry name" value="ZF_RING_CH"/>
    <property type="match status" value="1"/>
</dbReference>
<evidence type="ECO:0000259" key="11">
    <source>
        <dbReference type="PROSITE" id="PS51292"/>
    </source>
</evidence>
<keyword evidence="5" id="KW-0863">Zinc-finger</keyword>
<keyword evidence="4" id="KW-0479">Metal-binding</keyword>
<evidence type="ECO:0000256" key="9">
    <source>
        <dbReference type="ARBA" id="ARBA00023136"/>
    </source>
</evidence>
<dbReference type="OrthoDB" id="273089at2759"/>
<dbReference type="InterPro" id="IPR013083">
    <property type="entry name" value="Znf_RING/FYVE/PHD"/>
</dbReference>
<accession>A0A3P7GBV6</accession>
<evidence type="ECO:0000313" key="13">
    <source>
        <dbReference type="Proteomes" id="UP000270924"/>
    </source>
</evidence>
<dbReference type="GO" id="GO:0008270">
    <property type="term" value="F:zinc ion binding"/>
    <property type="evidence" value="ECO:0007669"/>
    <property type="project" value="UniProtKB-KW"/>
</dbReference>
<dbReference type="Proteomes" id="UP000270924">
    <property type="component" value="Unassembled WGS sequence"/>
</dbReference>
<dbReference type="OMA" id="RYRTFCE"/>
<feature type="transmembrane region" description="Helical" evidence="10">
    <location>
        <begin position="181"/>
        <end position="199"/>
    </location>
</feature>
<evidence type="ECO:0000256" key="4">
    <source>
        <dbReference type="ARBA" id="ARBA00022723"/>
    </source>
</evidence>
<evidence type="ECO:0000313" key="12">
    <source>
        <dbReference type="EMBL" id="VDM18995.1"/>
    </source>
</evidence>
<dbReference type="Gene3D" id="3.30.40.10">
    <property type="entry name" value="Zinc/RING finger domain, C3HC4 (zinc finger)"/>
    <property type="match status" value="1"/>
</dbReference>
<keyword evidence="9 10" id="KW-0472">Membrane</keyword>
<keyword evidence="8 10" id="KW-1133">Transmembrane helix</keyword>
<evidence type="ECO:0000256" key="10">
    <source>
        <dbReference type="SAM" id="Phobius"/>
    </source>
</evidence>
<dbReference type="AlphaFoldDB" id="A0A3P7GBV6"/>
<protein>
    <recommendedName>
        <fullName evidence="11">RING-CH-type domain-containing protein</fullName>
    </recommendedName>
</protein>